<accession>A0A0C2MXU2</accession>
<evidence type="ECO:0000313" key="2">
    <source>
        <dbReference type="Proteomes" id="UP000031668"/>
    </source>
</evidence>
<dbReference type="AlphaFoldDB" id="A0A0C2MXU2"/>
<comment type="caution">
    <text evidence="1">The sequence shown here is derived from an EMBL/GenBank/DDBJ whole genome shotgun (WGS) entry which is preliminary data.</text>
</comment>
<dbReference type="Proteomes" id="UP000031668">
    <property type="component" value="Unassembled WGS sequence"/>
</dbReference>
<dbReference type="EMBL" id="JWZT01001384">
    <property type="protein sequence ID" value="KII72126.1"/>
    <property type="molecule type" value="Genomic_DNA"/>
</dbReference>
<sequence length="321" mass="37689">MNTLASGFLMSLGAIQEITEEIHSVNLKTLKCIVIIRNKIVLKKEMRDIYGHLIQSYQKFVTVVHSPEASQELLDRKVLLEMLYKVDMPMIEETDIPAEFIIPTVERDNDEKCEDPASELVNFASLVAKPQRSLYVGLLSSKTFEEYLKASAVREIEIDHQLSLLYDLIKRSDCVNYLLDFINEFPNIVQFNSGLAGKMTEILYVYQYDEWYFGFEFRIGRMIDMLPIRTTSIRYVQQLFEHCSITEDHLNSFILRVYKYFNDIDELTPLNRLIYQRITVILNKGNLEIQVGQPETENRLYRHPTWAIQIKLRDKHGLFKR</sequence>
<reference evidence="1 2" key="1">
    <citation type="journal article" date="2014" name="Genome Biol. Evol.">
        <title>The genome of the myxosporean Thelohanellus kitauei shows adaptations to nutrient acquisition within its fish host.</title>
        <authorList>
            <person name="Yang Y."/>
            <person name="Xiong J."/>
            <person name="Zhou Z."/>
            <person name="Huo F."/>
            <person name="Miao W."/>
            <person name="Ran C."/>
            <person name="Liu Y."/>
            <person name="Zhang J."/>
            <person name="Feng J."/>
            <person name="Wang M."/>
            <person name="Wang M."/>
            <person name="Wang L."/>
            <person name="Yao B."/>
        </authorList>
    </citation>
    <scope>NUCLEOTIDE SEQUENCE [LARGE SCALE GENOMIC DNA]</scope>
    <source>
        <strain evidence="1">Wuqing</strain>
    </source>
</reference>
<gene>
    <name evidence="1" type="ORF">RF11_13024</name>
</gene>
<keyword evidence="2" id="KW-1185">Reference proteome</keyword>
<evidence type="ECO:0000313" key="1">
    <source>
        <dbReference type="EMBL" id="KII72126.1"/>
    </source>
</evidence>
<protein>
    <submittedName>
        <fullName evidence="1">Uncharacterized protein</fullName>
    </submittedName>
</protein>
<proteinExistence type="predicted"/>
<name>A0A0C2MXU2_THEKT</name>
<organism evidence="1 2">
    <name type="scientific">Thelohanellus kitauei</name>
    <name type="common">Myxosporean</name>
    <dbReference type="NCBI Taxonomy" id="669202"/>
    <lineage>
        <taxon>Eukaryota</taxon>
        <taxon>Metazoa</taxon>
        <taxon>Cnidaria</taxon>
        <taxon>Myxozoa</taxon>
        <taxon>Myxosporea</taxon>
        <taxon>Bivalvulida</taxon>
        <taxon>Platysporina</taxon>
        <taxon>Myxobolidae</taxon>
        <taxon>Thelohanellus</taxon>
    </lineage>
</organism>